<accession>A0A1H3AKM4</accession>
<dbReference type="AlphaFoldDB" id="A0A1H3AKM4"/>
<evidence type="ECO:0008006" key="3">
    <source>
        <dbReference type="Google" id="ProtNLM"/>
    </source>
</evidence>
<dbReference type="Proteomes" id="UP000198921">
    <property type="component" value="Unassembled WGS sequence"/>
</dbReference>
<evidence type="ECO:0000313" key="2">
    <source>
        <dbReference type="Proteomes" id="UP000198921"/>
    </source>
</evidence>
<name>A0A1H3AKM4_9ACTN</name>
<dbReference type="STRING" id="1137993.SAMN05660209_00090"/>
<dbReference type="Pfam" id="PF20308">
    <property type="entry name" value="TPR-S"/>
    <property type="match status" value="1"/>
</dbReference>
<dbReference type="EMBL" id="FNOT01000001">
    <property type="protein sequence ID" value="SDX30260.1"/>
    <property type="molecule type" value="Genomic_DNA"/>
</dbReference>
<organism evidence="1 2">
    <name type="scientific">Geodermatophilus africanus</name>
    <dbReference type="NCBI Taxonomy" id="1137993"/>
    <lineage>
        <taxon>Bacteria</taxon>
        <taxon>Bacillati</taxon>
        <taxon>Actinomycetota</taxon>
        <taxon>Actinomycetes</taxon>
        <taxon>Geodermatophilales</taxon>
        <taxon>Geodermatophilaceae</taxon>
        <taxon>Geodermatophilus</taxon>
    </lineage>
</organism>
<protein>
    <recommendedName>
        <fullName evidence="3">Tetratricopeptide repeat-containing protein</fullName>
    </recommendedName>
</protein>
<sequence>MLVVHAGNRVDADGAGTPGRFPPDQVDVVRARLARLLAHLRPEVVVSAAAAGSDLLVLQEALRLGLDVHVVLPSTRDVFRERSVADRGAAWTTAYDRVLDAVTAGGDRYVLVEHAFPGTHGGYCEGNQALLDHARGLGGHGETLAVAVRPRARPDRPSVTDDFVDRARTQGLACIDLDPGARPADQPTAFVVMPFGTKPRGTGFVDCDQVFGRLIVPALEDADLRWQRADEDLDTGLIHVGMIERLGNADVVVVDTVTQNPNVFYELGVRHAFADRTTVLLGPLGDPPPFDVRPIRHFSYRLDGGLLDEASALAAVGALREVLDPDRLRDARRDSPVFEFFELSRRRLRVRGGPAAGPSQSLDLHQRVTAAVRSRDVGALRVLLADVRAAAVDADQQRQLLLRLGTALRDLGRYDDAIDVLRPLALTPSDGSYLLWAQQLALSLRRRGERQLETGQDPEPSWRAAQELLDEIVELGDDPESCGIAAGLAKRRGLRALDAGDRLLAAEHLQRAADLYERGFAAAPTDFYTGLNAATTLRVLAQHLGGRADQLARSLDLAPVAQFFAERAASSGGGDFWALVSVAELVLTRHLLGAGPSALDVERAYVRAAVDGGPTPDQAQTVLDQLSLYRRLGDGGDVIDRVEARVRPHVAASAVPPSG</sequence>
<dbReference type="RefSeq" id="WP_091150344.1">
    <property type="nucleotide sequence ID" value="NZ_FNOT01000001.1"/>
</dbReference>
<dbReference type="OrthoDB" id="5180013at2"/>
<evidence type="ECO:0000313" key="1">
    <source>
        <dbReference type="EMBL" id="SDX30260.1"/>
    </source>
</evidence>
<proteinExistence type="predicted"/>
<keyword evidence="2" id="KW-1185">Reference proteome</keyword>
<gene>
    <name evidence="1" type="ORF">SAMN05660209_00090</name>
</gene>
<reference evidence="2" key="1">
    <citation type="submission" date="2016-10" db="EMBL/GenBank/DDBJ databases">
        <authorList>
            <person name="Varghese N."/>
            <person name="Submissions S."/>
        </authorList>
    </citation>
    <scope>NUCLEOTIDE SEQUENCE [LARGE SCALE GENOMIC DNA]</scope>
    <source>
        <strain evidence="2">DSM 45422</strain>
    </source>
</reference>
<dbReference type="InterPro" id="IPR046880">
    <property type="entry name" value="TPR-S"/>
</dbReference>
<dbReference type="InterPro" id="IPR011990">
    <property type="entry name" value="TPR-like_helical_dom_sf"/>
</dbReference>
<dbReference type="Gene3D" id="1.25.40.10">
    <property type="entry name" value="Tetratricopeptide repeat domain"/>
    <property type="match status" value="1"/>
</dbReference>